<sequence>MSNEARIDELKLRLNTFMTKIDELDPEHTSVEDVDRLIKMLEELEDRM</sequence>
<gene>
    <name evidence="1" type="ORF">QNI29_02675</name>
</gene>
<dbReference type="RefSeq" id="WP_231419281.1">
    <property type="nucleotide sequence ID" value="NZ_CP126446.1"/>
</dbReference>
<name>A0ABY8UZI8_9BACI</name>
<protein>
    <submittedName>
        <fullName evidence="1">SE1561 family protein</fullName>
    </submittedName>
</protein>
<evidence type="ECO:0000313" key="2">
    <source>
        <dbReference type="Proteomes" id="UP001236652"/>
    </source>
</evidence>
<dbReference type="EMBL" id="CP126446">
    <property type="protein sequence ID" value="WIF98593.1"/>
    <property type="molecule type" value="Genomic_DNA"/>
</dbReference>
<dbReference type="NCBIfam" id="NF040878">
    <property type="entry name" value="SE1561_fam"/>
    <property type="match status" value="1"/>
</dbReference>
<evidence type="ECO:0000313" key="1">
    <source>
        <dbReference type="EMBL" id="WIF98593.1"/>
    </source>
</evidence>
<keyword evidence="2" id="KW-1185">Reference proteome</keyword>
<proteinExistence type="predicted"/>
<dbReference type="Proteomes" id="UP001236652">
    <property type="component" value="Chromosome"/>
</dbReference>
<organism evidence="1 2">
    <name type="scientific">Pontibacillus chungwhensis</name>
    <dbReference type="NCBI Taxonomy" id="265426"/>
    <lineage>
        <taxon>Bacteria</taxon>
        <taxon>Bacillati</taxon>
        <taxon>Bacillota</taxon>
        <taxon>Bacilli</taxon>
        <taxon>Bacillales</taxon>
        <taxon>Bacillaceae</taxon>
        <taxon>Pontibacillus</taxon>
    </lineage>
</organism>
<reference evidence="1 2" key="1">
    <citation type="submission" date="2023-05" db="EMBL/GenBank/DDBJ databases">
        <title>Comparative genomics reveals the evidence of polycyclic aromatic hydrocarbons degradation in moderately halophilic genus Pontibacillus.</title>
        <authorList>
            <person name="Yang H."/>
            <person name="Qian Z."/>
        </authorList>
    </citation>
    <scope>NUCLEOTIDE SEQUENCE [LARGE SCALE GENOMIC DNA]</scope>
    <source>
        <strain evidence="2">HN14</strain>
    </source>
</reference>
<accession>A0ABY8UZI8</accession>
<dbReference type="InterPro" id="IPR047670">
    <property type="entry name" value="YfjT-like"/>
</dbReference>